<evidence type="ECO:0000313" key="3">
    <source>
        <dbReference type="Proteomes" id="UP000232806"/>
    </source>
</evidence>
<organism evidence="2 3">
    <name type="scientific">Methanobacterium subterraneum</name>
    <dbReference type="NCBI Taxonomy" id="59277"/>
    <lineage>
        <taxon>Archaea</taxon>
        <taxon>Methanobacteriati</taxon>
        <taxon>Methanobacteriota</taxon>
        <taxon>Methanomada group</taxon>
        <taxon>Methanobacteria</taxon>
        <taxon>Methanobacteriales</taxon>
        <taxon>Methanobacteriaceae</taxon>
        <taxon>Methanobacterium</taxon>
    </lineage>
</organism>
<dbReference type="GeneID" id="35121891"/>
<evidence type="ECO:0000313" key="2">
    <source>
        <dbReference type="EMBL" id="AUB56272.1"/>
    </source>
</evidence>
<evidence type="ECO:0000256" key="1">
    <source>
        <dbReference type="SAM" id="MobiDB-lite"/>
    </source>
</evidence>
<dbReference type="EMBL" id="CP017766">
    <property type="protein sequence ID" value="AUB56272.1"/>
    <property type="molecule type" value="Genomic_DNA"/>
</dbReference>
<dbReference type="Proteomes" id="UP000232806">
    <property type="component" value="Chromosome"/>
</dbReference>
<gene>
    <name evidence="2" type="ORF">BK007_09775</name>
</gene>
<feature type="region of interest" description="Disordered" evidence="1">
    <location>
        <begin position="50"/>
        <end position="72"/>
    </location>
</feature>
<dbReference type="RefSeq" id="WP_100906248.1">
    <property type="nucleotide sequence ID" value="NZ_CP017766.1"/>
</dbReference>
<protein>
    <submittedName>
        <fullName evidence="2">Uncharacterized protein</fullName>
    </submittedName>
</protein>
<name>A0A2H4VDV1_9EURY</name>
<accession>A0A2H4VDV1</accession>
<sequence length="72" mass="7550">MGQAIIEEAQKLTGSTYGFSAAVNSNTLEIIEDTEAITVLEDYQGNINIEIPTNSDGDSDGINSVDGGDTLL</sequence>
<proteinExistence type="predicted"/>
<reference evidence="2 3" key="1">
    <citation type="submission" date="2016-10" db="EMBL/GenBank/DDBJ databases">
        <title>Comparative genomics between deep and shallow subseafloor isolates.</title>
        <authorList>
            <person name="Ishii S."/>
            <person name="Miller J.R."/>
            <person name="Sutton G."/>
            <person name="Suzuki S."/>
            <person name="Methe B."/>
            <person name="Inagaki F."/>
            <person name="Imachi H."/>
        </authorList>
    </citation>
    <scope>NUCLEOTIDE SEQUENCE [LARGE SCALE GENOMIC DNA]</scope>
    <source>
        <strain evidence="2 3">MO-MB1</strain>
    </source>
</reference>
<dbReference type="AlphaFoldDB" id="A0A2H4VDV1"/>